<gene>
    <name evidence="1" type="ORF">GGX14DRAFT_612821</name>
</gene>
<protein>
    <submittedName>
        <fullName evidence="1">Uncharacterized protein</fullName>
    </submittedName>
</protein>
<proteinExistence type="predicted"/>
<evidence type="ECO:0000313" key="2">
    <source>
        <dbReference type="Proteomes" id="UP001219525"/>
    </source>
</evidence>
<comment type="caution">
    <text evidence="1">The sequence shown here is derived from an EMBL/GenBank/DDBJ whole genome shotgun (WGS) entry which is preliminary data.</text>
</comment>
<accession>A0AAD6YTE2</accession>
<sequence length="419" mass="46107">MSLPISRYFARLFEICWSFLLSIFSFRRKRFSSAFELPVSSNYEVECLAPDTLGSWQKDKQQFLRRPSLVKASTVRDARASQPHKKTHRTFAPPPPEIYVQDWSSVGINMTDLFDTPSAASRSCAAEPCATPTDVSKSAVVLDLEAERDMASCPRLTTICEDVLTEPFVNNDSTSSGSPASQSSGIHAVFAIDHSDLSDTLSSKTDAESSIDRNESAKAEAGAIVLSLSSSPYVSNALSAVSGLLFDLPSFPVTHSIPLPDAVPVPSKVCPQSLLAPGVRDSIVPYPDLFDFGLYTRRVSRDSFYQAIELPSITFSTSNEICRPVSLYSVHERDRYRSASYSMCLPVCTSSPKREPLAPTLNLSTGKDRCSVGFKQQHAEESSCWTGDTKDNVAVAYDELTRCEWTEEEFLKMFSASTV</sequence>
<keyword evidence="2" id="KW-1185">Reference proteome</keyword>
<reference evidence="1" key="1">
    <citation type="submission" date="2023-03" db="EMBL/GenBank/DDBJ databases">
        <title>Massive genome expansion in bonnet fungi (Mycena s.s.) driven by repeated elements and novel gene families across ecological guilds.</title>
        <authorList>
            <consortium name="Lawrence Berkeley National Laboratory"/>
            <person name="Harder C.B."/>
            <person name="Miyauchi S."/>
            <person name="Viragh M."/>
            <person name="Kuo A."/>
            <person name="Thoen E."/>
            <person name="Andreopoulos B."/>
            <person name="Lu D."/>
            <person name="Skrede I."/>
            <person name="Drula E."/>
            <person name="Henrissat B."/>
            <person name="Morin E."/>
            <person name="Kohler A."/>
            <person name="Barry K."/>
            <person name="LaButti K."/>
            <person name="Morin E."/>
            <person name="Salamov A."/>
            <person name="Lipzen A."/>
            <person name="Mereny Z."/>
            <person name="Hegedus B."/>
            <person name="Baldrian P."/>
            <person name="Stursova M."/>
            <person name="Weitz H."/>
            <person name="Taylor A."/>
            <person name="Grigoriev I.V."/>
            <person name="Nagy L.G."/>
            <person name="Martin F."/>
            <person name="Kauserud H."/>
        </authorList>
    </citation>
    <scope>NUCLEOTIDE SEQUENCE</scope>
    <source>
        <strain evidence="1">9144</strain>
    </source>
</reference>
<dbReference type="Proteomes" id="UP001219525">
    <property type="component" value="Unassembled WGS sequence"/>
</dbReference>
<dbReference type="AlphaFoldDB" id="A0AAD6YTE2"/>
<dbReference type="EMBL" id="JARJCW010000002">
    <property type="protein sequence ID" value="KAJ7228429.1"/>
    <property type="molecule type" value="Genomic_DNA"/>
</dbReference>
<evidence type="ECO:0000313" key="1">
    <source>
        <dbReference type="EMBL" id="KAJ7228429.1"/>
    </source>
</evidence>
<name>A0AAD6YTE2_9AGAR</name>
<organism evidence="1 2">
    <name type="scientific">Mycena pura</name>
    <dbReference type="NCBI Taxonomy" id="153505"/>
    <lineage>
        <taxon>Eukaryota</taxon>
        <taxon>Fungi</taxon>
        <taxon>Dikarya</taxon>
        <taxon>Basidiomycota</taxon>
        <taxon>Agaricomycotina</taxon>
        <taxon>Agaricomycetes</taxon>
        <taxon>Agaricomycetidae</taxon>
        <taxon>Agaricales</taxon>
        <taxon>Marasmiineae</taxon>
        <taxon>Mycenaceae</taxon>
        <taxon>Mycena</taxon>
    </lineage>
</organism>